<evidence type="ECO:0000313" key="1">
    <source>
        <dbReference type="EMBL" id="QQA01821.1"/>
    </source>
</evidence>
<reference evidence="1 2" key="1">
    <citation type="submission" date="2020-11" db="EMBL/GenBank/DDBJ databases">
        <title>Treponema Peruensis nv. sp., first commensal Treponema isolated from human feces.</title>
        <authorList>
            <person name="Belkhou C."/>
            <person name="Raes J."/>
        </authorList>
    </citation>
    <scope>NUCLEOTIDE SEQUENCE [LARGE SCALE GENOMIC DNA]</scope>
    <source>
        <strain evidence="1 2">RCC2812</strain>
    </source>
</reference>
<dbReference type="RefSeq" id="WP_198443356.1">
    <property type="nucleotide sequence ID" value="NZ_CBCSHE010000002.1"/>
</dbReference>
<dbReference type="AlphaFoldDB" id="A0A7T3REV2"/>
<dbReference type="Proteomes" id="UP000595224">
    <property type="component" value="Chromosome"/>
</dbReference>
<dbReference type="Gene3D" id="1.10.287.950">
    <property type="entry name" value="Methyl-accepting chemotaxis protein"/>
    <property type="match status" value="1"/>
</dbReference>
<dbReference type="KEGG" id="tper:IWA51_04230"/>
<dbReference type="SUPFAM" id="SSF58104">
    <property type="entry name" value="Methyl-accepting chemotaxis protein (MCP) signaling domain"/>
    <property type="match status" value="1"/>
</dbReference>
<evidence type="ECO:0008006" key="3">
    <source>
        <dbReference type="Google" id="ProtNLM"/>
    </source>
</evidence>
<evidence type="ECO:0000313" key="2">
    <source>
        <dbReference type="Proteomes" id="UP000595224"/>
    </source>
</evidence>
<dbReference type="EMBL" id="CP064936">
    <property type="protein sequence ID" value="QQA01821.1"/>
    <property type="molecule type" value="Genomic_DNA"/>
</dbReference>
<gene>
    <name evidence="1" type="ORF">IWA51_04230</name>
</gene>
<protein>
    <recommendedName>
        <fullName evidence="3">Methyl-accepting transducer domain-containing protein</fullName>
    </recommendedName>
</protein>
<proteinExistence type="predicted"/>
<accession>A0A7T3REV2</accession>
<name>A0A7T3REV2_9SPIR</name>
<keyword evidence="2" id="KW-1185">Reference proteome</keyword>
<sequence>MVPTGKTAFTYISKISSQTNLLAMNAAIEAGSCRNFGKADKRYKCLVESYKTE</sequence>
<organism evidence="1 2">
    <name type="scientific">Treponema peruense</name>
    <dbReference type="NCBI Taxonomy" id="2787628"/>
    <lineage>
        <taxon>Bacteria</taxon>
        <taxon>Pseudomonadati</taxon>
        <taxon>Spirochaetota</taxon>
        <taxon>Spirochaetia</taxon>
        <taxon>Spirochaetales</taxon>
        <taxon>Treponemataceae</taxon>
        <taxon>Treponema</taxon>
    </lineage>
</organism>